<reference evidence="2" key="1">
    <citation type="submission" date="2021-04" db="EMBL/GenBank/DDBJ databases">
        <title>Dactylosporangium aurantiacum NRRL B-8018 full assembly.</title>
        <authorList>
            <person name="Hartkoorn R.C."/>
            <person name="Beaudoing E."/>
            <person name="Hot D."/>
        </authorList>
    </citation>
    <scope>NUCLEOTIDE SEQUENCE</scope>
    <source>
        <strain evidence="2">NRRL B-8018</strain>
    </source>
</reference>
<keyword evidence="3" id="KW-1185">Reference proteome</keyword>
<dbReference type="Proteomes" id="UP001058003">
    <property type="component" value="Chromosome"/>
</dbReference>
<evidence type="ECO:0000313" key="3">
    <source>
        <dbReference type="Proteomes" id="UP001058003"/>
    </source>
</evidence>
<dbReference type="RefSeq" id="WP_033357527.1">
    <property type="nucleotide sequence ID" value="NZ_CP073767.1"/>
</dbReference>
<dbReference type="KEGG" id="daur:Daura_47095"/>
<evidence type="ECO:0000313" key="2">
    <source>
        <dbReference type="EMBL" id="UWZ53974.1"/>
    </source>
</evidence>
<dbReference type="EMBL" id="CP073767">
    <property type="protein sequence ID" value="UWZ53974.1"/>
    <property type="molecule type" value="Genomic_DNA"/>
</dbReference>
<sequence length="107" mass="10738">MTVEVRRGGADVAPWCIGFDYAAMAAPPALGGAVRHWLGEIDRHAGAEPAGARLPQPPPVQPPARPPAGDVRAGTGVDRAAAERFTATAAAGPGARQAVSRRGAGGP</sequence>
<evidence type="ECO:0000256" key="1">
    <source>
        <dbReference type="SAM" id="MobiDB-lite"/>
    </source>
</evidence>
<protein>
    <submittedName>
        <fullName evidence="2">Uncharacterized protein</fullName>
    </submittedName>
</protein>
<organism evidence="2 3">
    <name type="scientific">Dactylosporangium aurantiacum</name>
    <dbReference type="NCBI Taxonomy" id="35754"/>
    <lineage>
        <taxon>Bacteria</taxon>
        <taxon>Bacillati</taxon>
        <taxon>Actinomycetota</taxon>
        <taxon>Actinomycetes</taxon>
        <taxon>Micromonosporales</taxon>
        <taxon>Micromonosporaceae</taxon>
        <taxon>Dactylosporangium</taxon>
    </lineage>
</organism>
<dbReference type="AlphaFoldDB" id="A0A9Q9IIG5"/>
<gene>
    <name evidence="2" type="ORF">Daura_47095</name>
</gene>
<feature type="compositionally biased region" description="Pro residues" evidence="1">
    <location>
        <begin position="55"/>
        <end position="66"/>
    </location>
</feature>
<feature type="compositionally biased region" description="Low complexity" evidence="1">
    <location>
        <begin position="83"/>
        <end position="95"/>
    </location>
</feature>
<proteinExistence type="predicted"/>
<feature type="region of interest" description="Disordered" evidence="1">
    <location>
        <begin position="45"/>
        <end position="107"/>
    </location>
</feature>
<name>A0A9Q9IIG5_9ACTN</name>
<accession>A0A9Q9IIG5</accession>